<feature type="domain" description="Stress-response A/B barrel" evidence="1">
    <location>
        <begin position="12"/>
        <end position="105"/>
    </location>
</feature>
<evidence type="ECO:0000313" key="2">
    <source>
        <dbReference type="EMBL" id="EXG81963.1"/>
    </source>
</evidence>
<evidence type="ECO:0000259" key="1">
    <source>
        <dbReference type="PROSITE" id="PS51502"/>
    </source>
</evidence>
<dbReference type="Pfam" id="PF07876">
    <property type="entry name" value="Dabb"/>
    <property type="match status" value="1"/>
</dbReference>
<name>A0A010Z3I6_9ACTN</name>
<evidence type="ECO:0000313" key="3">
    <source>
        <dbReference type="Proteomes" id="UP000021053"/>
    </source>
</evidence>
<dbReference type="EMBL" id="JFBT01000001">
    <property type="protein sequence ID" value="EXG81963.1"/>
    <property type="molecule type" value="Genomic_DNA"/>
</dbReference>
<dbReference type="SUPFAM" id="SSF54909">
    <property type="entry name" value="Dimeric alpha+beta barrel"/>
    <property type="match status" value="1"/>
</dbReference>
<dbReference type="OrthoDB" id="9816070at2"/>
<dbReference type="PROSITE" id="PS51502">
    <property type="entry name" value="S_R_A_B_BARREL"/>
    <property type="match status" value="1"/>
</dbReference>
<accession>A0A010Z3I6</accession>
<proteinExistence type="predicted"/>
<keyword evidence="3" id="KW-1185">Reference proteome</keyword>
<dbReference type="RefSeq" id="WP_051570246.1">
    <property type="nucleotide sequence ID" value="NZ_KK073874.1"/>
</dbReference>
<dbReference type="InterPro" id="IPR011008">
    <property type="entry name" value="Dimeric_a/b-barrel"/>
</dbReference>
<dbReference type="HOGENOM" id="CLU_2355045_0_0_11"/>
<dbReference type="Proteomes" id="UP000021053">
    <property type="component" value="Unassembled WGS sequence"/>
</dbReference>
<gene>
    <name evidence="2" type="ORF">CryarDRAFT_3088</name>
</gene>
<dbReference type="SMART" id="SM00886">
    <property type="entry name" value="Dabb"/>
    <property type="match status" value="1"/>
</dbReference>
<sequence length="109" mass="12088">MTDQRMTSPEEIVHIVLVEWRAGSIGVSEEANRLVDRHLGPLPFVLDVRSGASVSTEGLENGFEWALVIRFADRAGLEAYLPHPEHRVVAEFLGARAGRLVVFDLPNRA</sequence>
<dbReference type="InterPro" id="IPR013097">
    <property type="entry name" value="Dabb"/>
</dbReference>
<protein>
    <submittedName>
        <fullName evidence="2">A/B barrel domain-containing protein</fullName>
    </submittedName>
</protein>
<organism evidence="2 3">
    <name type="scientific">Cryptosporangium arvum DSM 44712</name>
    <dbReference type="NCBI Taxonomy" id="927661"/>
    <lineage>
        <taxon>Bacteria</taxon>
        <taxon>Bacillati</taxon>
        <taxon>Actinomycetota</taxon>
        <taxon>Actinomycetes</taxon>
        <taxon>Cryptosporangiales</taxon>
        <taxon>Cryptosporangiaceae</taxon>
        <taxon>Cryptosporangium</taxon>
    </lineage>
</organism>
<dbReference type="AlphaFoldDB" id="A0A010Z3I6"/>
<dbReference type="Gene3D" id="3.30.70.100">
    <property type="match status" value="1"/>
</dbReference>
<comment type="caution">
    <text evidence="2">The sequence shown here is derived from an EMBL/GenBank/DDBJ whole genome shotgun (WGS) entry which is preliminary data.</text>
</comment>
<reference evidence="2 3" key="1">
    <citation type="submission" date="2013-07" db="EMBL/GenBank/DDBJ databases">
        <authorList>
            <consortium name="DOE Joint Genome Institute"/>
            <person name="Eisen J."/>
            <person name="Huntemann M."/>
            <person name="Han J."/>
            <person name="Chen A."/>
            <person name="Kyrpides N."/>
            <person name="Mavromatis K."/>
            <person name="Markowitz V."/>
            <person name="Palaniappan K."/>
            <person name="Ivanova N."/>
            <person name="Schaumberg A."/>
            <person name="Pati A."/>
            <person name="Liolios K."/>
            <person name="Nordberg H.P."/>
            <person name="Cantor M.N."/>
            <person name="Hua S.X."/>
            <person name="Woyke T."/>
        </authorList>
    </citation>
    <scope>NUCLEOTIDE SEQUENCE [LARGE SCALE GENOMIC DNA]</scope>
    <source>
        <strain evidence="2 3">DSM 44712</strain>
    </source>
</reference>